<evidence type="ECO:0008006" key="4">
    <source>
        <dbReference type="Google" id="ProtNLM"/>
    </source>
</evidence>
<sequence length="194" mass="22093">METTTMKTTTTVANNTGPPQWTDEMHLHFLKSMEASFVHTMLENNNGGRRHLRLDRQLPDSSDSTLDLKKHRTINKHVNSELRTALNDVASSSRKTTGWTSSDDEADHMDQEDEDSELNRSRSFREHRRAHYDEFLKVRELQRKGSVIEDEEEDDGNGHGMNRKGTQLHHHKGPVSLEEASATLPQPSSDPPAK</sequence>
<name>A0AAD5NHK7_ACENE</name>
<comment type="caution">
    <text evidence="2">The sequence shown here is derived from an EMBL/GenBank/DDBJ whole genome shotgun (WGS) entry which is preliminary data.</text>
</comment>
<feature type="compositionally biased region" description="Acidic residues" evidence="1">
    <location>
        <begin position="102"/>
        <end position="116"/>
    </location>
</feature>
<gene>
    <name evidence="2" type="ORF">LWI28_002681</name>
</gene>
<dbReference type="InterPro" id="IPR007062">
    <property type="entry name" value="PPI-2"/>
</dbReference>
<accession>A0AAD5NHK7</accession>
<keyword evidence="3" id="KW-1185">Reference proteome</keyword>
<dbReference type="GO" id="GO:0009966">
    <property type="term" value="P:regulation of signal transduction"/>
    <property type="evidence" value="ECO:0007669"/>
    <property type="project" value="InterPro"/>
</dbReference>
<feature type="region of interest" description="Disordered" evidence="1">
    <location>
        <begin position="1"/>
        <end position="20"/>
    </location>
</feature>
<feature type="compositionally biased region" description="Low complexity" evidence="1">
    <location>
        <begin position="1"/>
        <end position="11"/>
    </location>
</feature>
<evidence type="ECO:0000313" key="2">
    <source>
        <dbReference type="EMBL" id="KAI9159864.1"/>
    </source>
</evidence>
<dbReference type="GO" id="GO:0004864">
    <property type="term" value="F:protein phosphatase inhibitor activity"/>
    <property type="evidence" value="ECO:0007669"/>
    <property type="project" value="InterPro"/>
</dbReference>
<dbReference type="AlphaFoldDB" id="A0AAD5NHK7"/>
<dbReference type="Proteomes" id="UP001064489">
    <property type="component" value="Chromosome 2"/>
</dbReference>
<evidence type="ECO:0000313" key="3">
    <source>
        <dbReference type="Proteomes" id="UP001064489"/>
    </source>
</evidence>
<feature type="compositionally biased region" description="Polar residues" evidence="1">
    <location>
        <begin position="89"/>
        <end position="101"/>
    </location>
</feature>
<organism evidence="2 3">
    <name type="scientific">Acer negundo</name>
    <name type="common">Box elder</name>
    <dbReference type="NCBI Taxonomy" id="4023"/>
    <lineage>
        <taxon>Eukaryota</taxon>
        <taxon>Viridiplantae</taxon>
        <taxon>Streptophyta</taxon>
        <taxon>Embryophyta</taxon>
        <taxon>Tracheophyta</taxon>
        <taxon>Spermatophyta</taxon>
        <taxon>Magnoliopsida</taxon>
        <taxon>eudicotyledons</taxon>
        <taxon>Gunneridae</taxon>
        <taxon>Pentapetalae</taxon>
        <taxon>rosids</taxon>
        <taxon>malvids</taxon>
        <taxon>Sapindales</taxon>
        <taxon>Sapindaceae</taxon>
        <taxon>Hippocastanoideae</taxon>
        <taxon>Acereae</taxon>
        <taxon>Acer</taxon>
    </lineage>
</organism>
<reference evidence="2" key="1">
    <citation type="journal article" date="2022" name="Plant J.">
        <title>Strategies of tolerance reflected in two North American maple genomes.</title>
        <authorList>
            <person name="McEvoy S.L."/>
            <person name="Sezen U.U."/>
            <person name="Trouern-Trend A."/>
            <person name="McMahon S.M."/>
            <person name="Schaberg P.G."/>
            <person name="Yang J."/>
            <person name="Wegrzyn J.L."/>
            <person name="Swenson N.G."/>
        </authorList>
    </citation>
    <scope>NUCLEOTIDE SEQUENCE</scope>
    <source>
        <strain evidence="2">91603</strain>
    </source>
</reference>
<reference evidence="2" key="2">
    <citation type="submission" date="2023-02" db="EMBL/GenBank/DDBJ databases">
        <authorList>
            <person name="Swenson N.G."/>
            <person name="Wegrzyn J.L."/>
            <person name="Mcevoy S.L."/>
        </authorList>
    </citation>
    <scope>NUCLEOTIDE SEQUENCE</scope>
    <source>
        <strain evidence="2">91603</strain>
        <tissue evidence="2">Leaf</tissue>
    </source>
</reference>
<feature type="region of interest" description="Disordered" evidence="1">
    <location>
        <begin position="85"/>
        <end position="122"/>
    </location>
</feature>
<dbReference type="PANTHER" id="PTHR12398">
    <property type="entry name" value="PROTEIN PHOSPHATASE INHIBITOR"/>
    <property type="match status" value="1"/>
</dbReference>
<proteinExistence type="predicted"/>
<feature type="region of interest" description="Disordered" evidence="1">
    <location>
        <begin position="140"/>
        <end position="194"/>
    </location>
</feature>
<dbReference type="PANTHER" id="PTHR12398:SF20">
    <property type="entry name" value="PROTEIN PHOSPHATASE 1 REGULATORY INHIBITOR SUBUNIT 2"/>
    <property type="match status" value="1"/>
</dbReference>
<dbReference type="EMBL" id="JAJSOW010000106">
    <property type="protein sequence ID" value="KAI9159864.1"/>
    <property type="molecule type" value="Genomic_DNA"/>
</dbReference>
<protein>
    <recommendedName>
        <fullName evidence="4">Protein phosphatase inhibitor 2</fullName>
    </recommendedName>
</protein>
<dbReference type="Pfam" id="PF04979">
    <property type="entry name" value="IPP-2"/>
    <property type="match status" value="1"/>
</dbReference>
<evidence type="ECO:0000256" key="1">
    <source>
        <dbReference type="SAM" id="MobiDB-lite"/>
    </source>
</evidence>